<comment type="caution">
    <text evidence="1">The sequence shown here is derived from an EMBL/GenBank/DDBJ whole genome shotgun (WGS) entry which is preliminary data.</text>
</comment>
<protein>
    <recommendedName>
        <fullName evidence="3">Tetratricopeptide repeat protein</fullName>
    </recommendedName>
</protein>
<evidence type="ECO:0000313" key="1">
    <source>
        <dbReference type="EMBL" id="GIG92649.1"/>
    </source>
</evidence>
<dbReference type="Proteomes" id="UP000646749">
    <property type="component" value="Unassembled WGS sequence"/>
</dbReference>
<gene>
    <name evidence="1" type="ORF">Pen02_75850</name>
</gene>
<dbReference type="EMBL" id="BONW01000045">
    <property type="protein sequence ID" value="GIG92649.1"/>
    <property type="molecule type" value="Genomic_DNA"/>
</dbReference>
<sequence length="181" mass="20024">MTLDLVEAPASAAELVDAGEWTMEQHTDEMMTSIMAAVEWGQAGRTGAARERLTELWGLIGPDGDPMHRCTLAHYLADLQDDLAEELRWDLRALEAADSLTDERARRENASFQVAAFRPSLQLNLAEDYRKLGRPELARKHLALAREHLALLGDDPYGRMIREAVERVGAQLADAESTAGS</sequence>
<name>A0ABQ4ED57_9ACTN</name>
<evidence type="ECO:0000313" key="2">
    <source>
        <dbReference type="Proteomes" id="UP000646749"/>
    </source>
</evidence>
<accession>A0ABQ4ED57</accession>
<evidence type="ECO:0008006" key="3">
    <source>
        <dbReference type="Google" id="ProtNLM"/>
    </source>
</evidence>
<organism evidence="1 2">
    <name type="scientific">Plantactinospora endophytica</name>
    <dbReference type="NCBI Taxonomy" id="673535"/>
    <lineage>
        <taxon>Bacteria</taxon>
        <taxon>Bacillati</taxon>
        <taxon>Actinomycetota</taxon>
        <taxon>Actinomycetes</taxon>
        <taxon>Micromonosporales</taxon>
        <taxon>Micromonosporaceae</taxon>
        <taxon>Plantactinospora</taxon>
    </lineage>
</organism>
<keyword evidence="2" id="KW-1185">Reference proteome</keyword>
<proteinExistence type="predicted"/>
<reference evidence="1 2" key="1">
    <citation type="submission" date="2021-01" db="EMBL/GenBank/DDBJ databases">
        <title>Whole genome shotgun sequence of Plantactinospora endophytica NBRC 110450.</title>
        <authorList>
            <person name="Komaki H."/>
            <person name="Tamura T."/>
        </authorList>
    </citation>
    <scope>NUCLEOTIDE SEQUENCE [LARGE SCALE GENOMIC DNA]</scope>
    <source>
        <strain evidence="1 2">NBRC 110450</strain>
    </source>
</reference>